<feature type="transmembrane region" description="Helical" evidence="1">
    <location>
        <begin position="199"/>
        <end position="232"/>
    </location>
</feature>
<evidence type="ECO:0000313" key="2">
    <source>
        <dbReference type="EMBL" id="CCC41184.1"/>
    </source>
</evidence>
<dbReference type="HOGENOM" id="CLU_656587_0_0_2"/>
<dbReference type="OrthoDB" id="206042at2157"/>
<gene>
    <name evidence="2" type="ordered locus">Hqrw_3421</name>
</gene>
<name>G0LM64_HALWC</name>
<evidence type="ECO:0000313" key="3">
    <source>
        <dbReference type="Proteomes" id="UP000007954"/>
    </source>
</evidence>
<evidence type="ECO:0000256" key="1">
    <source>
        <dbReference type="SAM" id="Phobius"/>
    </source>
</evidence>
<feature type="transmembrane region" description="Helical" evidence="1">
    <location>
        <begin position="126"/>
        <end position="144"/>
    </location>
</feature>
<reference evidence="2 3" key="1">
    <citation type="journal article" date="2011" name="PLoS ONE">
        <title>Haloquadratum walsbyi: limited diversity in a global pond.</title>
        <authorList>
            <person name="Dyall-Smith M."/>
            <person name="Pfeiffer F."/>
            <person name="Klee K."/>
            <person name="Palm P."/>
            <person name="Gross K."/>
            <person name="Schuster S.C."/>
            <person name="Rampp M."/>
            <person name="Oesterhelt D."/>
        </authorList>
    </citation>
    <scope>NUCLEOTIDE SEQUENCE [LARGE SCALE GENOMIC DNA]</scope>
    <source>
        <strain evidence="3">DSM 16854 / JCM 12705 / C23</strain>
    </source>
</reference>
<feature type="transmembrane region" description="Helical" evidence="1">
    <location>
        <begin position="6"/>
        <end position="25"/>
    </location>
</feature>
<dbReference type="Proteomes" id="UP000007954">
    <property type="component" value="Chromosome"/>
</dbReference>
<feature type="transmembrane region" description="Helical" evidence="1">
    <location>
        <begin position="164"/>
        <end position="187"/>
    </location>
</feature>
<dbReference type="GeneID" id="31020547"/>
<feature type="transmembrane region" description="Helical" evidence="1">
    <location>
        <begin position="352"/>
        <end position="370"/>
    </location>
</feature>
<feature type="transmembrane region" description="Helical" evidence="1">
    <location>
        <begin position="96"/>
        <end position="114"/>
    </location>
</feature>
<feature type="transmembrane region" description="Helical" evidence="1">
    <location>
        <begin position="382"/>
        <end position="400"/>
    </location>
</feature>
<organism evidence="2 3">
    <name type="scientific">Haloquadratum walsbyi (strain DSM 16854 / JCM 12705 / C23)</name>
    <dbReference type="NCBI Taxonomy" id="768065"/>
    <lineage>
        <taxon>Archaea</taxon>
        <taxon>Methanobacteriati</taxon>
        <taxon>Methanobacteriota</taxon>
        <taxon>Stenosarchaea group</taxon>
        <taxon>Halobacteria</taxon>
        <taxon>Halobacteriales</taxon>
        <taxon>Haloferacaceae</taxon>
        <taxon>Haloquadratum</taxon>
    </lineage>
</organism>
<keyword evidence="1" id="KW-0472">Membrane</keyword>
<proteinExistence type="predicted"/>
<keyword evidence="1" id="KW-0812">Transmembrane</keyword>
<dbReference type="EMBL" id="FR746099">
    <property type="protein sequence ID" value="CCC41184.1"/>
    <property type="molecule type" value="Genomic_DNA"/>
</dbReference>
<sequence>MSMVLGWIVASVFVILLSGMLAGYLTRCQAPHNLWRLAFGAFSLRIGYVFFDSIVGFYSGGGDESGYETTIWFVAQQWQSGVLFAPLQYGLAPGNTANYMLLYTTLFSPAYAFFGRIQLLPRLQMALIGSFVVVNVYLIANLLWDHQAGMIAGGITMIFPYWVVLSGILYRDMLIIFFLSAVVYFTVRWQSGEHTRRLLLLVVVTTVSAVSLRLQNLFVIGALFATAALLFIGRDVRGLVTSTAVGILFVGLMYARFGKEILLSELAGRRSWLARSAPGSYLTGLTYESLYELFVFAPIGALHFALVPFPWHVVNLLSTIAFLQNLVLWYPVVICALFGFRDVLTRQRGSELVLPLIVFSLAGLLGYGLVEGNVGPAMRHRSQFQFVFFILAGVAVSRRLSVKLSDRCVTSSDEIRNT</sequence>
<feature type="transmembrane region" description="Helical" evidence="1">
    <location>
        <begin position="37"/>
        <end position="58"/>
    </location>
</feature>
<feature type="transmembrane region" description="Helical" evidence="1">
    <location>
        <begin position="317"/>
        <end position="340"/>
    </location>
</feature>
<keyword evidence="1" id="KW-1133">Transmembrane helix</keyword>
<accession>G0LM64</accession>
<dbReference type="RefSeq" id="WP_014556616.1">
    <property type="nucleotide sequence ID" value="NC_017459.1"/>
</dbReference>
<dbReference type="KEGG" id="hwc:Hqrw_3421"/>
<feature type="transmembrane region" description="Helical" evidence="1">
    <location>
        <begin position="238"/>
        <end position="255"/>
    </location>
</feature>
<protein>
    <submittedName>
        <fullName evidence="2">Uncharacterized protein</fullName>
    </submittedName>
</protein>
<dbReference type="AlphaFoldDB" id="G0LM64"/>